<keyword evidence="2" id="KW-0472">Membrane</keyword>
<keyword evidence="4" id="KW-1185">Reference proteome</keyword>
<evidence type="ECO:0000256" key="2">
    <source>
        <dbReference type="SAM" id="Phobius"/>
    </source>
</evidence>
<dbReference type="AlphaFoldDB" id="A0AAI8YV94"/>
<keyword evidence="2" id="KW-0812">Transmembrane</keyword>
<feature type="transmembrane region" description="Helical" evidence="2">
    <location>
        <begin position="107"/>
        <end position="133"/>
    </location>
</feature>
<dbReference type="Pfam" id="PF11374">
    <property type="entry name" value="DUF3176"/>
    <property type="match status" value="1"/>
</dbReference>
<feature type="transmembrane region" description="Helical" evidence="2">
    <location>
        <begin position="573"/>
        <end position="595"/>
    </location>
</feature>
<dbReference type="EMBL" id="CAVMBE010000012">
    <property type="protein sequence ID" value="CAK3911436.1"/>
    <property type="molecule type" value="Genomic_DNA"/>
</dbReference>
<feature type="transmembrane region" description="Helical" evidence="2">
    <location>
        <begin position="72"/>
        <end position="95"/>
    </location>
</feature>
<reference evidence="3" key="1">
    <citation type="submission" date="2023-11" db="EMBL/GenBank/DDBJ databases">
        <authorList>
            <person name="Alioto T."/>
            <person name="Alioto T."/>
            <person name="Gomez Garrido J."/>
        </authorList>
    </citation>
    <scope>NUCLEOTIDE SEQUENCE</scope>
</reference>
<sequence>MPVHRQSPDRPWNTHPPVAASLQTQERNADEEEPHETGGNAAKTEPTAESLLISKTSTAAQSRSRRRKRTAFALWGNELAAALLVCAAVIASYATLTPYHGKFLPEWPRYITISALLSLYSVVLRLAATFLLAEGLAQLKWRWFNRSGGAPLRDLVLHDSATRGPTGSLRLLWRLPLPVTWQWLGCVLVVNALAVGPLTQLVLRYEQCRVLMDVSTRSASIPRASVFLGQGIHSGAAINTLTLAEQNAINAGIYGLGSVAVDCASGNCTFAPYTSVGYCSECSDDSTSMQFANLSNGGISSFIPGGLSTTNFMPGSDTTAYYAAGGGSSNYAIVIGPPHLGKDGALQDCSNNRTWACQGYAAATCKLNPCIRNYKATMTGGNFQETVVNIWNFSATAAEISIGSGYAYSSINKSCLTVEQSSQFRALGYNLDGDSPWLEYNGSFANGANDSVMRPIERSLMDRGCLFAVDMFFRHGMSQFFDGALAGNITATLDSYSHILGFQGPQLLLAVYNGGDISFERTQAVFNDISLSLTNYIRTNPYRSDADNFYLNRTNLPAPGLAYTTKTCLQVRWGWLVFPTAHAALTLVFFTGVLLSSGSLTNDVRTWKSSLLPLLFYSSSLLETPPASQHVSDLNSVSERTRVSLTKDEEGNLVLRRQGGIAERDKEI</sequence>
<comment type="caution">
    <text evidence="3">The sequence shown here is derived from an EMBL/GenBank/DDBJ whole genome shotgun (WGS) entry which is preliminary data.</text>
</comment>
<evidence type="ECO:0000256" key="1">
    <source>
        <dbReference type="SAM" id="MobiDB-lite"/>
    </source>
</evidence>
<name>A0AAI8YV94_9PEZI</name>
<evidence type="ECO:0000313" key="4">
    <source>
        <dbReference type="Proteomes" id="UP001296104"/>
    </source>
</evidence>
<feature type="region of interest" description="Disordered" evidence="1">
    <location>
        <begin position="1"/>
        <end position="50"/>
    </location>
</feature>
<protein>
    <submittedName>
        <fullName evidence="3">Uncharacterized protein</fullName>
    </submittedName>
</protein>
<dbReference type="InterPro" id="IPR021514">
    <property type="entry name" value="DUF3176"/>
</dbReference>
<dbReference type="PANTHER" id="PTHR35394:SF5">
    <property type="entry name" value="DUF3176 DOMAIN-CONTAINING PROTEIN"/>
    <property type="match status" value="1"/>
</dbReference>
<accession>A0AAI8YV94</accession>
<dbReference type="PANTHER" id="PTHR35394">
    <property type="entry name" value="DUF3176 DOMAIN-CONTAINING PROTEIN"/>
    <property type="match status" value="1"/>
</dbReference>
<gene>
    <name evidence="3" type="ORF">LECACI_7A002622</name>
</gene>
<proteinExistence type="predicted"/>
<evidence type="ECO:0000313" key="3">
    <source>
        <dbReference type="EMBL" id="CAK3911436.1"/>
    </source>
</evidence>
<keyword evidence="2" id="KW-1133">Transmembrane helix</keyword>
<organism evidence="3 4">
    <name type="scientific">Lecanosticta acicola</name>
    <dbReference type="NCBI Taxonomy" id="111012"/>
    <lineage>
        <taxon>Eukaryota</taxon>
        <taxon>Fungi</taxon>
        <taxon>Dikarya</taxon>
        <taxon>Ascomycota</taxon>
        <taxon>Pezizomycotina</taxon>
        <taxon>Dothideomycetes</taxon>
        <taxon>Dothideomycetidae</taxon>
        <taxon>Mycosphaerellales</taxon>
        <taxon>Mycosphaerellaceae</taxon>
        <taxon>Lecanosticta</taxon>
    </lineage>
</organism>
<dbReference type="Proteomes" id="UP001296104">
    <property type="component" value="Unassembled WGS sequence"/>
</dbReference>